<feature type="transmembrane region" description="Helical" evidence="7">
    <location>
        <begin position="36"/>
        <end position="57"/>
    </location>
</feature>
<keyword evidence="3" id="KW-1003">Cell membrane</keyword>
<evidence type="ECO:0000256" key="4">
    <source>
        <dbReference type="ARBA" id="ARBA00022692"/>
    </source>
</evidence>
<evidence type="ECO:0000313" key="9">
    <source>
        <dbReference type="EMBL" id="GMA87694.1"/>
    </source>
</evidence>
<keyword evidence="6 7" id="KW-0472">Membrane</keyword>
<evidence type="ECO:0000256" key="2">
    <source>
        <dbReference type="ARBA" id="ARBA00022448"/>
    </source>
</evidence>
<evidence type="ECO:0000313" key="10">
    <source>
        <dbReference type="Proteomes" id="UP001157017"/>
    </source>
</evidence>
<dbReference type="SUPFAM" id="SSF161098">
    <property type="entry name" value="MetI-like"/>
    <property type="match status" value="1"/>
</dbReference>
<dbReference type="InterPro" id="IPR000515">
    <property type="entry name" value="MetI-like"/>
</dbReference>
<evidence type="ECO:0000259" key="8">
    <source>
        <dbReference type="PROSITE" id="PS50928"/>
    </source>
</evidence>
<keyword evidence="2 7" id="KW-0813">Transport</keyword>
<evidence type="ECO:0000256" key="1">
    <source>
        <dbReference type="ARBA" id="ARBA00004651"/>
    </source>
</evidence>
<organism evidence="9 10">
    <name type="scientific">Angustibacter aerolatus</name>
    <dbReference type="NCBI Taxonomy" id="1162965"/>
    <lineage>
        <taxon>Bacteria</taxon>
        <taxon>Bacillati</taxon>
        <taxon>Actinomycetota</taxon>
        <taxon>Actinomycetes</taxon>
        <taxon>Kineosporiales</taxon>
        <taxon>Kineosporiaceae</taxon>
    </lineage>
</organism>
<accession>A0ABQ6JKL9</accession>
<evidence type="ECO:0000256" key="7">
    <source>
        <dbReference type="RuleBase" id="RU363032"/>
    </source>
</evidence>
<evidence type="ECO:0000256" key="5">
    <source>
        <dbReference type="ARBA" id="ARBA00022989"/>
    </source>
</evidence>
<dbReference type="PROSITE" id="PS50928">
    <property type="entry name" value="ABC_TM1"/>
    <property type="match status" value="1"/>
</dbReference>
<comment type="similarity">
    <text evidence="7">Belongs to the binding-protein-dependent transport system permease family.</text>
</comment>
<feature type="transmembrane region" description="Helical" evidence="7">
    <location>
        <begin position="203"/>
        <end position="223"/>
    </location>
</feature>
<dbReference type="Proteomes" id="UP001157017">
    <property type="component" value="Unassembled WGS sequence"/>
</dbReference>
<protein>
    <submittedName>
        <fullName evidence="9">Sugar ABC transporter permease</fullName>
    </submittedName>
</protein>
<reference evidence="10" key="1">
    <citation type="journal article" date="2019" name="Int. J. Syst. Evol. Microbiol.">
        <title>The Global Catalogue of Microorganisms (GCM) 10K type strain sequencing project: providing services to taxonomists for standard genome sequencing and annotation.</title>
        <authorList>
            <consortium name="The Broad Institute Genomics Platform"/>
            <consortium name="The Broad Institute Genome Sequencing Center for Infectious Disease"/>
            <person name="Wu L."/>
            <person name="Ma J."/>
        </authorList>
    </citation>
    <scope>NUCLEOTIDE SEQUENCE [LARGE SCALE GENOMIC DNA]</scope>
    <source>
        <strain evidence="10">NBRC 108730</strain>
    </source>
</reference>
<feature type="transmembrane region" description="Helical" evidence="7">
    <location>
        <begin position="69"/>
        <end position="89"/>
    </location>
</feature>
<dbReference type="Pfam" id="PF00528">
    <property type="entry name" value="BPD_transp_1"/>
    <property type="match status" value="1"/>
</dbReference>
<evidence type="ECO:0000256" key="3">
    <source>
        <dbReference type="ARBA" id="ARBA00022475"/>
    </source>
</evidence>
<dbReference type="EMBL" id="BSUZ01000001">
    <property type="protein sequence ID" value="GMA87694.1"/>
    <property type="molecule type" value="Genomic_DNA"/>
</dbReference>
<proteinExistence type="inferred from homology"/>
<evidence type="ECO:0000256" key="6">
    <source>
        <dbReference type="ARBA" id="ARBA00023136"/>
    </source>
</evidence>
<sequence length="237" mass="25157">MHLWPQHPTLERYQAILGGDAGSVAGALRAAVLNSFVVATCSVAVSLACGALGAYAVARLRFRFKRGAVLMLLVTYMMPPLALVIPIYLALSALGLLDNKIGLIVVYCSFTTPFVLWLLSAYFQSLPVELEEAARIDGCSRLGALWRVVLPLARPGLISAGLLGFLGAWDEFFYALILTSSPAAKTIPVALTEFTGRYSLDFGLMAAGGVIAALPPVLIALVLQRYITSGLTAGAIK</sequence>
<dbReference type="InterPro" id="IPR035906">
    <property type="entry name" value="MetI-like_sf"/>
</dbReference>
<dbReference type="PANTHER" id="PTHR32243">
    <property type="entry name" value="MALTOSE TRANSPORT SYSTEM PERMEASE-RELATED"/>
    <property type="match status" value="1"/>
</dbReference>
<keyword evidence="10" id="KW-1185">Reference proteome</keyword>
<dbReference type="Gene3D" id="1.10.3720.10">
    <property type="entry name" value="MetI-like"/>
    <property type="match status" value="1"/>
</dbReference>
<keyword evidence="4 7" id="KW-0812">Transmembrane</keyword>
<feature type="domain" description="ABC transmembrane type-1" evidence="8">
    <location>
        <begin position="32"/>
        <end position="223"/>
    </location>
</feature>
<feature type="transmembrane region" description="Helical" evidence="7">
    <location>
        <begin position="144"/>
        <end position="166"/>
    </location>
</feature>
<dbReference type="CDD" id="cd06261">
    <property type="entry name" value="TM_PBP2"/>
    <property type="match status" value="1"/>
</dbReference>
<comment type="subcellular location">
    <subcellularLocation>
        <location evidence="1 7">Cell membrane</location>
        <topology evidence="1 7">Multi-pass membrane protein</topology>
    </subcellularLocation>
</comment>
<gene>
    <name evidence="9" type="ORF">GCM10025868_29440</name>
</gene>
<dbReference type="PANTHER" id="PTHR32243:SF18">
    <property type="entry name" value="INNER MEMBRANE ABC TRANSPORTER PERMEASE PROTEIN YCJP"/>
    <property type="match status" value="1"/>
</dbReference>
<dbReference type="InterPro" id="IPR050901">
    <property type="entry name" value="BP-dep_ABC_trans_perm"/>
</dbReference>
<feature type="transmembrane region" description="Helical" evidence="7">
    <location>
        <begin position="101"/>
        <end position="123"/>
    </location>
</feature>
<keyword evidence="5 7" id="KW-1133">Transmembrane helix</keyword>
<name>A0ABQ6JKL9_9ACTN</name>
<comment type="caution">
    <text evidence="9">The sequence shown here is derived from an EMBL/GenBank/DDBJ whole genome shotgun (WGS) entry which is preliminary data.</text>
</comment>